<feature type="binding site" evidence="12">
    <location>
        <position position="465"/>
    </location>
    <ligand>
        <name>Zn(2+)</name>
        <dbReference type="ChEBI" id="CHEBI:29105"/>
        <label>2</label>
    </ligand>
</feature>
<evidence type="ECO:0000256" key="9">
    <source>
        <dbReference type="ARBA" id="ARBA00023125"/>
    </source>
</evidence>
<dbReference type="CDD" id="cd18804">
    <property type="entry name" value="SF2_C_priA"/>
    <property type="match status" value="1"/>
</dbReference>
<dbReference type="GO" id="GO:0005524">
    <property type="term" value="F:ATP binding"/>
    <property type="evidence" value="ECO:0007669"/>
    <property type="project" value="UniProtKB-UniRule"/>
</dbReference>
<evidence type="ECO:0000256" key="11">
    <source>
        <dbReference type="ARBA" id="ARBA00048988"/>
    </source>
</evidence>
<keyword evidence="2 12" id="KW-0235">DNA replication</keyword>
<keyword evidence="5 12" id="KW-0378">Hydrolase</keyword>
<evidence type="ECO:0000256" key="5">
    <source>
        <dbReference type="ARBA" id="ARBA00022801"/>
    </source>
</evidence>
<feature type="binding site" evidence="12">
    <location>
        <position position="493"/>
    </location>
    <ligand>
        <name>Zn(2+)</name>
        <dbReference type="ChEBI" id="CHEBI:29105"/>
        <label>1</label>
    </ligand>
</feature>
<evidence type="ECO:0000256" key="1">
    <source>
        <dbReference type="ARBA" id="ARBA00022515"/>
    </source>
</evidence>
<dbReference type="Pfam" id="PF18319">
    <property type="entry name" value="Zn_ribbon_PriA"/>
    <property type="match status" value="1"/>
</dbReference>
<dbReference type="Pfam" id="PF00271">
    <property type="entry name" value="Helicase_C"/>
    <property type="match status" value="1"/>
</dbReference>
<sequence length="748" mass="81938">MVLAATVVLPGGPVGEFDYAIPDAMADERKPETFVEPGRRVRAPLGRGNRPVIGYCVAVVLKPASPSRPLKALKGVIDTESLVSPPMMRLTRWMADHYLTPWGQVLEGVVPSGVRGKAGTRDVMLLSVPTHVAARLTKLQLPPKQAEVLKALAASSKPLSLKQLAMRADCTSAPINALRKAGLIESRVERLATDGLLAEDMVVERLQPKKLNADQVRTLDTILGAIDSGEHETILVHGVTGSGKTEVYLQAIERVVAFGRQAIVLVPEISLTPQTVGRFRERFDRIAVLHSHQSDVERHRQWRRIAAGEVEVVVGARSAVFAPTPHLGLVVIDEEHETSFKQDTAPRYHARDVALQRTRAENVPLVLASATPSLEAWRYAQPGAPERFRLASMPRRIGDLPMPAVRVVDLRVDGEMRGALSRPLCQAMKQALDDDGQIILLLNRRGYSTHVQCPACGYKLVCDHCDVAMTFHRQDNVVLCHWCDHRAAPPVVCPDCRSPRIRYGGLGTQKLEAEVSARFRGVSIARMDADTMRRPGSHEVALDAFRRGETRILLGTQMIAKGLDFPNVTLVGVVSADSALNLPDFRAAERTFQLVTQVAGRTGRGERGGRVIVQTFDPDHPAIQAAVRHDFERFAREELPNRQALGYPPYGSMARIIARGASEPLVTAYLDQVADAVKQAAVETGVKMRIAGPAPAPITRLRGEFRRHLQLHAPNGDPLRAALKAGWQPIKPPEGVRSIVDIDPVDML</sequence>
<organism evidence="15 16">
    <name type="scientific">Botrimarina mediterranea</name>
    <dbReference type="NCBI Taxonomy" id="2528022"/>
    <lineage>
        <taxon>Bacteria</taxon>
        <taxon>Pseudomonadati</taxon>
        <taxon>Planctomycetota</taxon>
        <taxon>Planctomycetia</taxon>
        <taxon>Pirellulales</taxon>
        <taxon>Lacipirellulaceae</taxon>
        <taxon>Botrimarina</taxon>
    </lineage>
</organism>
<dbReference type="KEGG" id="bmei:Spa11_42790"/>
<dbReference type="GO" id="GO:1990077">
    <property type="term" value="C:primosome complex"/>
    <property type="evidence" value="ECO:0007669"/>
    <property type="project" value="UniProtKB-UniRule"/>
</dbReference>
<dbReference type="PANTHER" id="PTHR30580:SF0">
    <property type="entry name" value="PRIMOSOMAL PROTEIN N"/>
    <property type="match status" value="1"/>
</dbReference>
<dbReference type="SUPFAM" id="SSF52540">
    <property type="entry name" value="P-loop containing nucleoside triphosphate hydrolases"/>
    <property type="match status" value="2"/>
</dbReference>
<accession>A0A518KE44</accession>
<feature type="domain" description="Helicase C-terminal" evidence="14">
    <location>
        <begin position="423"/>
        <end position="647"/>
    </location>
</feature>
<feature type="domain" description="Helicase ATP-binding" evidence="13">
    <location>
        <begin position="225"/>
        <end position="390"/>
    </location>
</feature>
<keyword evidence="6 12" id="KW-0347">Helicase</keyword>
<evidence type="ECO:0000256" key="4">
    <source>
        <dbReference type="ARBA" id="ARBA00022741"/>
    </source>
</evidence>
<keyword evidence="4 12" id="KW-0547">Nucleotide-binding</keyword>
<dbReference type="InterPro" id="IPR042115">
    <property type="entry name" value="PriA_3primeBD_sf"/>
</dbReference>
<dbReference type="PROSITE" id="PS51192">
    <property type="entry name" value="HELICASE_ATP_BIND_1"/>
    <property type="match status" value="1"/>
</dbReference>
<dbReference type="Gene3D" id="3.40.50.300">
    <property type="entry name" value="P-loop containing nucleotide triphosphate hydrolases"/>
    <property type="match status" value="2"/>
</dbReference>
<dbReference type="InterPro" id="IPR041236">
    <property type="entry name" value="PriA_C"/>
</dbReference>
<dbReference type="InterPro" id="IPR005259">
    <property type="entry name" value="PriA"/>
</dbReference>
<dbReference type="GO" id="GO:0043138">
    <property type="term" value="F:3'-5' DNA helicase activity"/>
    <property type="evidence" value="ECO:0007669"/>
    <property type="project" value="UniProtKB-EC"/>
</dbReference>
<dbReference type="HAMAP" id="MF_00983">
    <property type="entry name" value="PriA"/>
    <property type="match status" value="1"/>
</dbReference>
<dbReference type="GO" id="GO:0003677">
    <property type="term" value="F:DNA binding"/>
    <property type="evidence" value="ECO:0007669"/>
    <property type="project" value="UniProtKB-UniRule"/>
</dbReference>
<evidence type="ECO:0000313" key="15">
    <source>
        <dbReference type="EMBL" id="QDV76055.1"/>
    </source>
</evidence>
<feature type="binding site" evidence="12">
    <location>
        <position position="453"/>
    </location>
    <ligand>
        <name>Zn(2+)</name>
        <dbReference type="ChEBI" id="CHEBI:29105"/>
        <label>1</label>
    </ligand>
</feature>
<dbReference type="GO" id="GO:0006302">
    <property type="term" value="P:double-strand break repair"/>
    <property type="evidence" value="ECO:0007669"/>
    <property type="project" value="InterPro"/>
</dbReference>
<evidence type="ECO:0000256" key="6">
    <source>
        <dbReference type="ARBA" id="ARBA00022806"/>
    </source>
</evidence>
<name>A0A518KE44_9BACT</name>
<dbReference type="InterPro" id="IPR001650">
    <property type="entry name" value="Helicase_C-like"/>
</dbReference>
<evidence type="ECO:0000256" key="3">
    <source>
        <dbReference type="ARBA" id="ARBA00022723"/>
    </source>
</evidence>
<dbReference type="GO" id="GO:0016887">
    <property type="term" value="F:ATP hydrolysis activity"/>
    <property type="evidence" value="ECO:0007669"/>
    <property type="project" value="RHEA"/>
</dbReference>
<keyword evidence="10 12" id="KW-0413">Isomerase</keyword>
<evidence type="ECO:0000256" key="10">
    <source>
        <dbReference type="ARBA" id="ARBA00023235"/>
    </source>
</evidence>
<dbReference type="FunFam" id="3.40.50.300:FF:000489">
    <property type="entry name" value="Primosome assembly protein PriA"/>
    <property type="match status" value="1"/>
</dbReference>
<dbReference type="InterPro" id="IPR041222">
    <property type="entry name" value="PriA_3primeBD"/>
</dbReference>
<dbReference type="CDD" id="cd17929">
    <property type="entry name" value="DEXHc_priA"/>
    <property type="match status" value="1"/>
</dbReference>
<comment type="function">
    <text evidence="12">Initiates the restart of stalled replication forks, which reloads the replicative helicase on sites other than the origin of replication. Recognizes and binds to abandoned replication forks and remodels them to uncover a helicase loading site. Promotes assembly of the primosome at these replication forks.</text>
</comment>
<keyword evidence="7 12" id="KW-0862">Zinc</keyword>
<keyword evidence="1 12" id="KW-0639">Primosome</keyword>
<feature type="binding site" evidence="12">
    <location>
        <position position="483"/>
    </location>
    <ligand>
        <name>Zn(2+)</name>
        <dbReference type="ChEBI" id="CHEBI:29105"/>
        <label>2</label>
    </ligand>
</feature>
<evidence type="ECO:0000256" key="12">
    <source>
        <dbReference type="HAMAP-Rule" id="MF_00983"/>
    </source>
</evidence>
<evidence type="ECO:0000259" key="13">
    <source>
        <dbReference type="PROSITE" id="PS51192"/>
    </source>
</evidence>
<dbReference type="GO" id="GO:0006270">
    <property type="term" value="P:DNA replication initiation"/>
    <property type="evidence" value="ECO:0007669"/>
    <property type="project" value="TreeGrafter"/>
</dbReference>
<dbReference type="InterPro" id="IPR011545">
    <property type="entry name" value="DEAD/DEAH_box_helicase_dom"/>
</dbReference>
<feature type="binding site" evidence="12">
    <location>
        <position position="480"/>
    </location>
    <ligand>
        <name>Zn(2+)</name>
        <dbReference type="ChEBI" id="CHEBI:29105"/>
        <label>2</label>
    </ligand>
</feature>
<dbReference type="Proteomes" id="UP000316426">
    <property type="component" value="Chromosome"/>
</dbReference>
<evidence type="ECO:0000259" key="14">
    <source>
        <dbReference type="PROSITE" id="PS51194"/>
    </source>
</evidence>
<feature type="binding site" evidence="12">
    <location>
        <position position="496"/>
    </location>
    <ligand>
        <name>Zn(2+)</name>
        <dbReference type="ChEBI" id="CHEBI:29105"/>
        <label>1</label>
    </ligand>
</feature>
<dbReference type="Pfam" id="PF18074">
    <property type="entry name" value="PriA_C"/>
    <property type="match status" value="1"/>
</dbReference>
<reference evidence="15 16" key="1">
    <citation type="submission" date="2019-02" db="EMBL/GenBank/DDBJ databases">
        <title>Deep-cultivation of Planctomycetes and their phenomic and genomic characterization uncovers novel biology.</title>
        <authorList>
            <person name="Wiegand S."/>
            <person name="Jogler M."/>
            <person name="Boedeker C."/>
            <person name="Pinto D."/>
            <person name="Vollmers J."/>
            <person name="Rivas-Marin E."/>
            <person name="Kohn T."/>
            <person name="Peeters S.H."/>
            <person name="Heuer A."/>
            <person name="Rast P."/>
            <person name="Oberbeckmann S."/>
            <person name="Bunk B."/>
            <person name="Jeske O."/>
            <person name="Meyerdierks A."/>
            <person name="Storesund J.E."/>
            <person name="Kallscheuer N."/>
            <person name="Luecker S."/>
            <person name="Lage O.M."/>
            <person name="Pohl T."/>
            <person name="Merkel B.J."/>
            <person name="Hornburger P."/>
            <person name="Mueller R.-W."/>
            <person name="Bruemmer F."/>
            <person name="Labrenz M."/>
            <person name="Spormann A.M."/>
            <person name="Op den Camp H."/>
            <person name="Overmann J."/>
            <person name="Amann R."/>
            <person name="Jetten M.S.M."/>
            <person name="Mascher T."/>
            <person name="Medema M.H."/>
            <person name="Devos D.P."/>
            <person name="Kaster A.-K."/>
            <person name="Ovreas L."/>
            <person name="Rohde M."/>
            <person name="Galperin M.Y."/>
            <person name="Jogler C."/>
        </authorList>
    </citation>
    <scope>NUCLEOTIDE SEQUENCE [LARGE SCALE GENOMIC DNA]</scope>
    <source>
        <strain evidence="15 16">Spa11</strain>
    </source>
</reference>
<evidence type="ECO:0000313" key="16">
    <source>
        <dbReference type="Proteomes" id="UP000316426"/>
    </source>
</evidence>
<comment type="catalytic activity">
    <reaction evidence="12">
        <text>Couples ATP hydrolysis with the unwinding of duplex DNA by translocating in the 3'-5' direction.</text>
        <dbReference type="EC" id="5.6.2.4"/>
    </reaction>
</comment>
<dbReference type="InterPro" id="IPR027417">
    <property type="entry name" value="P-loop_NTPase"/>
</dbReference>
<keyword evidence="8 12" id="KW-0067">ATP-binding</keyword>
<evidence type="ECO:0000256" key="8">
    <source>
        <dbReference type="ARBA" id="ARBA00022840"/>
    </source>
</evidence>
<dbReference type="PANTHER" id="PTHR30580">
    <property type="entry name" value="PRIMOSOMAL PROTEIN N"/>
    <property type="match status" value="1"/>
</dbReference>
<comment type="similarity">
    <text evidence="12">Belongs to the helicase family. PriA subfamily.</text>
</comment>
<dbReference type="GO" id="GO:0006269">
    <property type="term" value="P:DNA replication, synthesis of primer"/>
    <property type="evidence" value="ECO:0007669"/>
    <property type="project" value="UniProtKB-KW"/>
</dbReference>
<dbReference type="SMART" id="SM00490">
    <property type="entry name" value="HELICc"/>
    <property type="match status" value="1"/>
</dbReference>
<comment type="subunit">
    <text evidence="12">Component of the replication restart primosome.</text>
</comment>
<evidence type="ECO:0000256" key="7">
    <source>
        <dbReference type="ARBA" id="ARBA00022833"/>
    </source>
</evidence>
<gene>
    <name evidence="12 15" type="primary">priA</name>
    <name evidence="15" type="ORF">Spa11_42790</name>
</gene>
<dbReference type="Gene3D" id="3.40.1440.60">
    <property type="entry name" value="PriA, 3(prime) DNA-binding domain"/>
    <property type="match status" value="1"/>
</dbReference>
<feature type="binding site" evidence="12">
    <location>
        <position position="456"/>
    </location>
    <ligand>
        <name>Zn(2+)</name>
        <dbReference type="ChEBI" id="CHEBI:29105"/>
        <label>1</label>
    </ligand>
</feature>
<dbReference type="SMART" id="SM00487">
    <property type="entry name" value="DEXDc"/>
    <property type="match status" value="1"/>
</dbReference>
<dbReference type="PROSITE" id="PS51194">
    <property type="entry name" value="HELICASE_CTER"/>
    <property type="match status" value="1"/>
</dbReference>
<evidence type="ECO:0000256" key="2">
    <source>
        <dbReference type="ARBA" id="ARBA00022705"/>
    </source>
</evidence>
<proteinExistence type="inferred from homology"/>
<comment type="cofactor">
    <cofactor evidence="12">
        <name>Zn(2+)</name>
        <dbReference type="ChEBI" id="CHEBI:29105"/>
    </cofactor>
    <text evidence="12">Binds 2 zinc ions per subunit.</text>
</comment>
<dbReference type="Pfam" id="PF17764">
    <property type="entry name" value="PriA_3primeBD"/>
    <property type="match status" value="1"/>
</dbReference>
<dbReference type="GO" id="GO:0008270">
    <property type="term" value="F:zinc ion binding"/>
    <property type="evidence" value="ECO:0007669"/>
    <property type="project" value="UniProtKB-UniRule"/>
</dbReference>
<keyword evidence="3 12" id="KW-0479">Metal-binding</keyword>
<dbReference type="InterPro" id="IPR040498">
    <property type="entry name" value="PriA_CRR"/>
</dbReference>
<dbReference type="EC" id="5.6.2.4" evidence="12"/>
<dbReference type="NCBIfam" id="TIGR00595">
    <property type="entry name" value="priA"/>
    <property type="match status" value="1"/>
</dbReference>
<dbReference type="Pfam" id="PF00270">
    <property type="entry name" value="DEAD"/>
    <property type="match status" value="1"/>
</dbReference>
<dbReference type="GO" id="GO:0006310">
    <property type="term" value="P:DNA recombination"/>
    <property type="evidence" value="ECO:0007669"/>
    <property type="project" value="InterPro"/>
</dbReference>
<dbReference type="EMBL" id="CP036349">
    <property type="protein sequence ID" value="QDV76055.1"/>
    <property type="molecule type" value="Genomic_DNA"/>
</dbReference>
<comment type="catalytic activity">
    <reaction evidence="11 12">
        <text>ATP + H2O = ADP + phosphate + H(+)</text>
        <dbReference type="Rhea" id="RHEA:13065"/>
        <dbReference type="ChEBI" id="CHEBI:15377"/>
        <dbReference type="ChEBI" id="CHEBI:15378"/>
        <dbReference type="ChEBI" id="CHEBI:30616"/>
        <dbReference type="ChEBI" id="CHEBI:43474"/>
        <dbReference type="ChEBI" id="CHEBI:456216"/>
        <dbReference type="EC" id="5.6.2.4"/>
    </reaction>
</comment>
<feature type="binding site" evidence="12">
    <location>
        <position position="462"/>
    </location>
    <ligand>
        <name>Zn(2+)</name>
        <dbReference type="ChEBI" id="CHEBI:29105"/>
        <label>2</label>
    </ligand>
</feature>
<keyword evidence="16" id="KW-1185">Reference proteome</keyword>
<protein>
    <recommendedName>
        <fullName evidence="12">Replication restart protein PriA</fullName>
    </recommendedName>
    <alternativeName>
        <fullName evidence="12">ATP-dependent DNA helicase PriA</fullName>
        <ecNumber evidence="12">5.6.2.4</ecNumber>
    </alternativeName>
    <alternativeName>
        <fullName evidence="12">DNA 3'-5' helicase PriA</fullName>
    </alternativeName>
</protein>
<keyword evidence="9 12" id="KW-0238">DNA-binding</keyword>
<dbReference type="AlphaFoldDB" id="A0A518KE44"/>
<dbReference type="InterPro" id="IPR014001">
    <property type="entry name" value="Helicase_ATP-bd"/>
</dbReference>